<dbReference type="EMBL" id="CP053587">
    <property type="protein sequence ID" value="WNZ27704.1"/>
    <property type="molecule type" value="Genomic_DNA"/>
</dbReference>
<dbReference type="SUPFAM" id="SSF52172">
    <property type="entry name" value="CheY-like"/>
    <property type="match status" value="1"/>
</dbReference>
<dbReference type="PANTHER" id="PTHR44591:SF22">
    <property type="entry name" value="CHEY SUBFAMILY"/>
    <property type="match status" value="1"/>
</dbReference>
<dbReference type="AlphaFoldDB" id="A0AA97AKD3"/>
<dbReference type="CDD" id="cd17552">
    <property type="entry name" value="REC_RR468-like"/>
    <property type="match status" value="1"/>
</dbReference>
<dbReference type="InterPro" id="IPR011006">
    <property type="entry name" value="CheY-like_superfamily"/>
</dbReference>
<feature type="modified residue" description="4-aspartylphosphate" evidence="2">
    <location>
        <position position="54"/>
    </location>
</feature>
<dbReference type="InterPro" id="IPR050595">
    <property type="entry name" value="Bact_response_regulator"/>
</dbReference>
<name>A0AA97AKD3_9CYAN</name>
<dbReference type="SMART" id="SM00448">
    <property type="entry name" value="REC"/>
    <property type="match status" value="1"/>
</dbReference>
<dbReference type="PANTHER" id="PTHR44591">
    <property type="entry name" value="STRESS RESPONSE REGULATOR PROTEIN 1"/>
    <property type="match status" value="1"/>
</dbReference>
<dbReference type="PROSITE" id="PS50110">
    <property type="entry name" value="RESPONSE_REGULATORY"/>
    <property type="match status" value="1"/>
</dbReference>
<dbReference type="GO" id="GO:0000160">
    <property type="term" value="P:phosphorelay signal transduction system"/>
    <property type="evidence" value="ECO:0007669"/>
    <property type="project" value="InterPro"/>
</dbReference>
<keyword evidence="1 2" id="KW-0597">Phosphoprotein</keyword>
<protein>
    <submittedName>
        <fullName evidence="4">Response regulator</fullName>
    </submittedName>
</protein>
<organism evidence="4">
    <name type="scientific">Leptolyngbya sp. NK1-12</name>
    <dbReference type="NCBI Taxonomy" id="2547451"/>
    <lineage>
        <taxon>Bacteria</taxon>
        <taxon>Bacillati</taxon>
        <taxon>Cyanobacteriota</taxon>
        <taxon>Cyanophyceae</taxon>
        <taxon>Leptolyngbyales</taxon>
        <taxon>Leptolyngbyaceae</taxon>
        <taxon>Leptolyngbya group</taxon>
        <taxon>Leptolyngbya</taxon>
    </lineage>
</organism>
<proteinExistence type="predicted"/>
<evidence type="ECO:0000259" key="3">
    <source>
        <dbReference type="PROSITE" id="PS50110"/>
    </source>
</evidence>
<reference evidence="4" key="1">
    <citation type="submission" date="2020-05" db="EMBL/GenBank/DDBJ databases">
        <authorList>
            <person name="Zhu T."/>
            <person name="Keshari N."/>
            <person name="Lu X."/>
        </authorList>
    </citation>
    <scope>NUCLEOTIDE SEQUENCE</scope>
    <source>
        <strain evidence="4">NK1-12</strain>
    </source>
</reference>
<dbReference type="InterPro" id="IPR001789">
    <property type="entry name" value="Sig_transdc_resp-reg_receiver"/>
</dbReference>
<accession>A0AA97AKD3</accession>
<dbReference type="RefSeq" id="WP_316436148.1">
    <property type="nucleotide sequence ID" value="NZ_CP053587.1"/>
</dbReference>
<sequence length="126" mass="13881">MSKRVLLVDDEEDARTIAQLALEMSTDWTILTASSGPEAIRLAASEHPDVILLDMMMPGMDGRTTLQQLKTNPATQSIPVILATAKVQPSERASLEKLEVIAVFTKPIRPLELAEQILEALNKEEM</sequence>
<evidence type="ECO:0000256" key="2">
    <source>
        <dbReference type="PROSITE-ProRule" id="PRU00169"/>
    </source>
</evidence>
<evidence type="ECO:0000313" key="4">
    <source>
        <dbReference type="EMBL" id="WNZ27704.1"/>
    </source>
</evidence>
<dbReference type="Gene3D" id="3.40.50.2300">
    <property type="match status" value="1"/>
</dbReference>
<gene>
    <name evidence="4" type="ORF">HJG54_33190</name>
</gene>
<evidence type="ECO:0000256" key="1">
    <source>
        <dbReference type="ARBA" id="ARBA00022553"/>
    </source>
</evidence>
<dbReference type="Pfam" id="PF00072">
    <property type="entry name" value="Response_reg"/>
    <property type="match status" value="1"/>
</dbReference>
<feature type="domain" description="Response regulatory" evidence="3">
    <location>
        <begin position="4"/>
        <end position="121"/>
    </location>
</feature>